<dbReference type="PANTHER" id="PTHR43736:SF4">
    <property type="entry name" value="SLR1690 PROTEIN"/>
    <property type="match status" value="1"/>
</dbReference>
<evidence type="ECO:0000313" key="3">
    <source>
        <dbReference type="Proteomes" id="UP001242732"/>
    </source>
</evidence>
<reference evidence="2 3" key="1">
    <citation type="submission" date="2023-06" db="EMBL/GenBank/DDBJ databases">
        <authorList>
            <person name="Ham H."/>
            <person name="Park D.S."/>
        </authorList>
    </citation>
    <scope>NUCLEOTIDE SEQUENCE [LARGE SCALE GENOMIC DNA]</scope>
    <source>
        <strain evidence="2 3">KACC 17005</strain>
    </source>
</reference>
<evidence type="ECO:0000313" key="2">
    <source>
        <dbReference type="EMBL" id="WIY49782.1"/>
    </source>
</evidence>
<dbReference type="SUPFAM" id="SSF46785">
    <property type="entry name" value="Winged helix' DNA-binding domain"/>
    <property type="match status" value="1"/>
</dbReference>
<dbReference type="Proteomes" id="UP001242732">
    <property type="component" value="Chromosome"/>
</dbReference>
<dbReference type="InterPro" id="IPR036388">
    <property type="entry name" value="WH-like_DNA-bd_sf"/>
</dbReference>
<organism evidence="2 3">
    <name type="scientific">Paracidovorax citrulli</name>
    <name type="common">Acidovorax citrulli</name>
    <dbReference type="NCBI Taxonomy" id="80869"/>
    <lineage>
        <taxon>Bacteria</taxon>
        <taxon>Pseudomonadati</taxon>
        <taxon>Pseudomonadota</taxon>
        <taxon>Betaproteobacteria</taxon>
        <taxon>Burkholderiales</taxon>
        <taxon>Comamonadaceae</taxon>
        <taxon>Paracidovorax</taxon>
    </lineage>
</organism>
<sequence>MAALSPSSSPDSSAAFRDTGSPAILCTVDVVLLTLRGGVLHAVLLRRADGPHAGGWALPGGFIHAQEDATAWDAAARVLREKTGIASPYLEQLATYSGAQRDPRGWSVSIVYCALVPAELLPEDSERLQAAPVGALPALAFDHADMVALAVSRVRSKSQYSSLPVYFCGERMTLPRLQAVYEAVLGEPVNKVSFRRKIDELGMLEPVDGLMESGAAHRPAQVYRLREEFRRTLSVVPRGLNS</sequence>
<dbReference type="Gene3D" id="1.10.10.10">
    <property type="entry name" value="Winged helix-like DNA-binding domain superfamily/Winged helix DNA-binding domain"/>
    <property type="match status" value="1"/>
</dbReference>
<dbReference type="GeneID" id="79789034"/>
<evidence type="ECO:0000259" key="1">
    <source>
        <dbReference type="PROSITE" id="PS51462"/>
    </source>
</evidence>
<dbReference type="PANTHER" id="PTHR43736">
    <property type="entry name" value="ADP-RIBOSE PYROPHOSPHATASE"/>
    <property type="match status" value="1"/>
</dbReference>
<dbReference type="Pfam" id="PF21906">
    <property type="entry name" value="WHD_NrtR"/>
    <property type="match status" value="1"/>
</dbReference>
<dbReference type="InterPro" id="IPR015797">
    <property type="entry name" value="NUDIX_hydrolase-like_dom_sf"/>
</dbReference>
<dbReference type="InterPro" id="IPR036390">
    <property type="entry name" value="WH_DNA-bd_sf"/>
</dbReference>
<keyword evidence="3" id="KW-1185">Reference proteome</keyword>
<dbReference type="SUPFAM" id="SSF55811">
    <property type="entry name" value="Nudix"/>
    <property type="match status" value="1"/>
</dbReference>
<dbReference type="RefSeq" id="WP_011797049.1">
    <property type="nucleotide sequence ID" value="NZ_CP023687.1"/>
</dbReference>
<protein>
    <submittedName>
        <fullName evidence="2">NUDIX domain-containing protein</fullName>
    </submittedName>
</protein>
<dbReference type="CDD" id="cd18873">
    <property type="entry name" value="NUDIX_NadM_like"/>
    <property type="match status" value="1"/>
</dbReference>
<dbReference type="EMBL" id="CP127363">
    <property type="protein sequence ID" value="WIY49782.1"/>
    <property type="molecule type" value="Genomic_DNA"/>
</dbReference>
<name>A0ABY9ASC7_PARCI</name>
<accession>A0ABY9ASC7</accession>
<dbReference type="Gene3D" id="3.90.79.10">
    <property type="entry name" value="Nucleoside Triphosphate Pyrophosphohydrolase"/>
    <property type="match status" value="1"/>
</dbReference>
<dbReference type="PROSITE" id="PS51462">
    <property type="entry name" value="NUDIX"/>
    <property type="match status" value="1"/>
</dbReference>
<dbReference type="InterPro" id="IPR000086">
    <property type="entry name" value="NUDIX_hydrolase_dom"/>
</dbReference>
<feature type="domain" description="Nudix hydrolase" evidence="1">
    <location>
        <begin position="22"/>
        <end position="153"/>
    </location>
</feature>
<proteinExistence type="predicted"/>
<dbReference type="Pfam" id="PF00293">
    <property type="entry name" value="NUDIX"/>
    <property type="match status" value="1"/>
</dbReference>
<dbReference type="InterPro" id="IPR054105">
    <property type="entry name" value="WHD_NrtR"/>
</dbReference>
<gene>
    <name evidence="2" type="ORF">QRO08_04185</name>
</gene>